<comment type="caution">
    <text evidence="1">Lacks conserved residue(s) required for the propagation of feature annotation.</text>
</comment>
<accession>A0A0R3WUN9</accession>
<evidence type="ECO:0000259" key="2">
    <source>
        <dbReference type="PROSITE" id="PS50095"/>
    </source>
</evidence>
<proteinExistence type="predicted"/>
<dbReference type="EMBL" id="UYWX01004508">
    <property type="protein sequence ID" value="VDM25009.1"/>
    <property type="molecule type" value="Genomic_DNA"/>
</dbReference>
<evidence type="ECO:0000313" key="5">
    <source>
        <dbReference type="WBParaSite" id="TTAC_0000447901-mRNA-1"/>
    </source>
</evidence>
<sequence>MPAFGLDIAHPASVRTYRVTVATGQQSVENLDSNVHINIFGSMGDTGIRSLRKKGAFSRGKVDEFLIEAVSLGRLEKIRIGHSGKTVTPTWFLDRVTVEEVGNSANKVVFEVHNWLATRGLDGVCEEELYPTQWTESEFV</sequence>
<dbReference type="OrthoDB" id="5322100at2759"/>
<evidence type="ECO:0000313" key="4">
    <source>
        <dbReference type="Proteomes" id="UP000274429"/>
    </source>
</evidence>
<dbReference type="InterPro" id="IPR001024">
    <property type="entry name" value="PLAT/LH2_dom"/>
</dbReference>
<dbReference type="Gene3D" id="2.60.60.20">
    <property type="entry name" value="PLAT/LH2 domain"/>
    <property type="match status" value="1"/>
</dbReference>
<dbReference type="SMART" id="SM00308">
    <property type="entry name" value="LH2"/>
    <property type="match status" value="1"/>
</dbReference>
<dbReference type="WBParaSite" id="TTAC_0000447901-mRNA-1">
    <property type="protein sequence ID" value="TTAC_0000447901-mRNA-1"/>
    <property type="gene ID" value="TTAC_0000447901"/>
</dbReference>
<dbReference type="InterPro" id="IPR036392">
    <property type="entry name" value="PLAT/LH2_dom_sf"/>
</dbReference>
<evidence type="ECO:0000313" key="3">
    <source>
        <dbReference type="EMBL" id="VDM25009.1"/>
    </source>
</evidence>
<dbReference type="STRING" id="6205.A0A0R3WUN9"/>
<dbReference type="SUPFAM" id="SSF49723">
    <property type="entry name" value="Lipase/lipooxygenase domain (PLAT/LH2 domain)"/>
    <property type="match status" value="1"/>
</dbReference>
<dbReference type="PROSITE" id="PS50095">
    <property type="entry name" value="PLAT"/>
    <property type="match status" value="1"/>
</dbReference>
<feature type="domain" description="PLAT" evidence="2">
    <location>
        <begin position="15"/>
        <end position="130"/>
    </location>
</feature>
<dbReference type="Pfam" id="PF01477">
    <property type="entry name" value="PLAT"/>
    <property type="match status" value="1"/>
</dbReference>
<dbReference type="InterPro" id="IPR052970">
    <property type="entry name" value="Inner_ear_hair_cell_LOXHD"/>
</dbReference>
<organism evidence="5">
    <name type="scientific">Hydatigena taeniaeformis</name>
    <name type="common">Feline tapeworm</name>
    <name type="synonym">Taenia taeniaeformis</name>
    <dbReference type="NCBI Taxonomy" id="6205"/>
    <lineage>
        <taxon>Eukaryota</taxon>
        <taxon>Metazoa</taxon>
        <taxon>Spiralia</taxon>
        <taxon>Lophotrochozoa</taxon>
        <taxon>Platyhelminthes</taxon>
        <taxon>Cestoda</taxon>
        <taxon>Eucestoda</taxon>
        <taxon>Cyclophyllidea</taxon>
        <taxon>Taeniidae</taxon>
        <taxon>Hydatigera</taxon>
    </lineage>
</organism>
<dbReference type="PANTHER" id="PTHR45901:SF7">
    <property type="entry name" value="OXYGEN-REGULATED PROTEIN 1"/>
    <property type="match status" value="1"/>
</dbReference>
<reference evidence="5" key="1">
    <citation type="submission" date="2017-02" db="UniProtKB">
        <authorList>
            <consortium name="WormBaseParasite"/>
        </authorList>
    </citation>
    <scope>IDENTIFICATION</scope>
</reference>
<name>A0A0R3WUN9_HYDTA</name>
<dbReference type="AlphaFoldDB" id="A0A0R3WUN9"/>
<dbReference type="Proteomes" id="UP000274429">
    <property type="component" value="Unassembled WGS sequence"/>
</dbReference>
<keyword evidence="4" id="KW-1185">Reference proteome</keyword>
<reference evidence="3 4" key="2">
    <citation type="submission" date="2018-11" db="EMBL/GenBank/DDBJ databases">
        <authorList>
            <consortium name="Pathogen Informatics"/>
        </authorList>
    </citation>
    <scope>NUCLEOTIDE SEQUENCE [LARGE SCALE GENOMIC DNA]</scope>
</reference>
<dbReference type="PANTHER" id="PTHR45901">
    <property type="entry name" value="PROTEIN CBG12474"/>
    <property type="match status" value="1"/>
</dbReference>
<protein>
    <submittedName>
        <fullName evidence="5">PLAT domain-containing protein</fullName>
    </submittedName>
</protein>
<gene>
    <name evidence="3" type="ORF">TTAC_LOCUS4463</name>
</gene>
<evidence type="ECO:0000256" key="1">
    <source>
        <dbReference type="PROSITE-ProRule" id="PRU00152"/>
    </source>
</evidence>